<name>A0A241ZAA9_ACIBA</name>
<proteinExistence type="predicted"/>
<dbReference type="GO" id="GO:0006508">
    <property type="term" value="P:proteolysis"/>
    <property type="evidence" value="ECO:0007669"/>
    <property type="project" value="UniProtKB-KW"/>
</dbReference>
<reference evidence="5 6" key="1">
    <citation type="submission" date="2017-05" db="EMBL/GenBank/DDBJ databases">
        <authorList>
            <person name="Song R."/>
            <person name="Chenine A.L."/>
            <person name="Ruprecht R.M."/>
        </authorList>
    </citation>
    <scope>NUCLEOTIDE SEQUENCE [LARGE SCALE GENOMIC DNA]</scope>
    <source>
        <strain evidence="5 6">PR350</strain>
    </source>
</reference>
<protein>
    <recommendedName>
        <fullName evidence="4">Prohead serine protease domain-containing protein</fullName>
    </recommendedName>
</protein>
<dbReference type="EMBL" id="NGEL01000175">
    <property type="protein sequence ID" value="OTM80868.1"/>
    <property type="molecule type" value="Genomic_DNA"/>
</dbReference>
<feature type="domain" description="Prohead serine protease" evidence="4">
    <location>
        <begin position="61"/>
        <end position="142"/>
    </location>
</feature>
<evidence type="ECO:0000256" key="1">
    <source>
        <dbReference type="ARBA" id="ARBA00022612"/>
    </source>
</evidence>
<evidence type="ECO:0000313" key="6">
    <source>
        <dbReference type="Proteomes" id="UP000194699"/>
    </source>
</evidence>
<dbReference type="RefSeq" id="WP_057061375.1">
    <property type="nucleotide sequence ID" value="NZ_JAIWZT010000001.1"/>
</dbReference>
<keyword evidence="3" id="KW-0378">Hydrolase</keyword>
<evidence type="ECO:0000256" key="3">
    <source>
        <dbReference type="ARBA" id="ARBA00022801"/>
    </source>
</evidence>
<keyword evidence="1" id="KW-1188">Viral release from host cell</keyword>
<dbReference type="Pfam" id="PF04586">
    <property type="entry name" value="Peptidase_S78"/>
    <property type="match status" value="1"/>
</dbReference>
<accession>A0A241ZAA9</accession>
<gene>
    <name evidence="5" type="ORF">B9X95_17785</name>
</gene>
<organism evidence="5 6">
    <name type="scientific">Acinetobacter baumannii</name>
    <dbReference type="NCBI Taxonomy" id="470"/>
    <lineage>
        <taxon>Bacteria</taxon>
        <taxon>Pseudomonadati</taxon>
        <taxon>Pseudomonadota</taxon>
        <taxon>Gammaproteobacteria</taxon>
        <taxon>Moraxellales</taxon>
        <taxon>Moraxellaceae</taxon>
        <taxon>Acinetobacter</taxon>
        <taxon>Acinetobacter calcoaceticus/baumannii complex</taxon>
    </lineage>
</organism>
<dbReference type="InterPro" id="IPR054613">
    <property type="entry name" value="Peptidase_S78_dom"/>
</dbReference>
<keyword evidence="2" id="KW-0645">Protease</keyword>
<evidence type="ECO:0000313" key="5">
    <source>
        <dbReference type="EMBL" id="OTM80868.1"/>
    </source>
</evidence>
<dbReference type="AlphaFoldDB" id="A0A241ZAA9"/>
<dbReference type="GO" id="GO:0008233">
    <property type="term" value="F:peptidase activity"/>
    <property type="evidence" value="ECO:0007669"/>
    <property type="project" value="UniProtKB-KW"/>
</dbReference>
<sequence>MKLKKLFGAIQKIQDQDDGTIIVEGVASTEDEDSDKEIVKADAMRSAIPDYMKFGAVREMHQPLAAGTALEINVDDNNITTLKAHIVDSEAIKKVKTGVYKGFSIGGSVTKRDDLNKSIVTGIQLVEISLVDRPANPSAVITCYKADGLSAGEENAIDPLTKSMGDVKEMANVLQDIMWLIYSVKDESRWRGDDSPIPEQLRAWIESGAEIFSTMAQEEVATMVARANEICKAEGCENLRKAEVIVSNPTKAELDDIRQTIEKCAEKISNIKAYSPEDASAPNDAAQTQIEKGADAGELKKVTDDLTLTKANLAKVEQERDTLQKRVTELEKQPETPKAALMNLSKAEDTTVIKKDQVEPVLDGNGEVNEIATMIKSAQAQRI</sequence>
<dbReference type="Proteomes" id="UP000194699">
    <property type="component" value="Unassembled WGS sequence"/>
</dbReference>
<evidence type="ECO:0000259" key="4">
    <source>
        <dbReference type="Pfam" id="PF04586"/>
    </source>
</evidence>
<evidence type="ECO:0000256" key="2">
    <source>
        <dbReference type="ARBA" id="ARBA00022670"/>
    </source>
</evidence>
<comment type="caution">
    <text evidence="5">The sequence shown here is derived from an EMBL/GenBank/DDBJ whole genome shotgun (WGS) entry which is preliminary data.</text>
</comment>